<keyword evidence="9" id="KW-0812">Transmembrane</keyword>
<evidence type="ECO:0000256" key="9">
    <source>
        <dbReference type="SAM" id="Phobius"/>
    </source>
</evidence>
<keyword evidence="4 7" id="KW-0547">Nucleotide-binding</keyword>
<comment type="caution">
    <text evidence="11">The sequence shown here is derived from an EMBL/GenBank/DDBJ whole genome shotgun (WGS) entry which is preliminary data.</text>
</comment>
<dbReference type="InterPro" id="IPR011009">
    <property type="entry name" value="Kinase-like_dom_sf"/>
</dbReference>
<evidence type="ECO:0000256" key="5">
    <source>
        <dbReference type="ARBA" id="ARBA00022777"/>
    </source>
</evidence>
<protein>
    <recommendedName>
        <fullName evidence="1">non-specific serine/threonine protein kinase</fullName>
        <ecNumber evidence="1">2.7.11.1</ecNumber>
    </recommendedName>
</protein>
<feature type="region of interest" description="Disordered" evidence="8">
    <location>
        <begin position="267"/>
        <end position="361"/>
    </location>
</feature>
<evidence type="ECO:0000256" key="3">
    <source>
        <dbReference type="ARBA" id="ARBA00022679"/>
    </source>
</evidence>
<evidence type="ECO:0000259" key="10">
    <source>
        <dbReference type="PROSITE" id="PS50011"/>
    </source>
</evidence>
<organism evidence="11 12">
    <name type="scientific">Dactylosporangium siamense</name>
    <dbReference type="NCBI Taxonomy" id="685454"/>
    <lineage>
        <taxon>Bacteria</taxon>
        <taxon>Bacillati</taxon>
        <taxon>Actinomycetota</taxon>
        <taxon>Actinomycetes</taxon>
        <taxon>Micromonosporales</taxon>
        <taxon>Micromonosporaceae</taxon>
        <taxon>Dactylosporangium</taxon>
    </lineage>
</organism>
<accession>A0A919UD71</accession>
<keyword evidence="6 7" id="KW-0067">ATP-binding</keyword>
<feature type="binding site" evidence="7">
    <location>
        <position position="40"/>
    </location>
    <ligand>
        <name>ATP</name>
        <dbReference type="ChEBI" id="CHEBI:30616"/>
    </ligand>
</feature>
<dbReference type="SMART" id="SM00220">
    <property type="entry name" value="S_TKc"/>
    <property type="match status" value="1"/>
</dbReference>
<sequence>MQSRSLIAERYRLIESLGAGGMGRVWLARDEMLRRDVAIKEVIPPEGLTPEEREELRLRTLREARAAARLNDANVVRIYDVVQSEQAPWIVMEYVPSRSLHQVITDDGPVPPERAAQIGLAVLNALKAAHAAGVLHRDVKPGNVLLADTGRVVLTDFGLAVFEGGDGAVTRPGLILGSPQYISPERAREGISGPESDLWSLGATLYAAVEGRSPYARSTTYATLTALATEDPDPATRAGVLKPVLNALLRKDPRARAGVAETERLLQRAASGEGRAWTWTLPRPRRSREGHPTGLRSSSSGSSRGSSHPLGGSASRPEAPVSSPPAGLEQASPAPSEAATTHQGPSPAPIDFPGKARGSAAVPPPVGAGLYARNAQGVRPEVVSASDDSGAFDTVPRGRHRARWIAGVLIVLALFVGAIVLIADSGDDDPQRTLPPGAQTTNLPAGPAVTPETPGPGSVSPTPSVSPVVRGSVGATVMDLPPGFHWETDDKYGWAVAVPNGWQRSVKKASYPSMISFTDPLDGRWEMAIDTSFNPPKGDPVADWKDQEASRLKDGMYPNYEQVHIQPFTFRDGWACADWQWRFTAPSGRLHISNLGCRVNPGRGHAIYWQTPDGVWDDFATVNKYNIIQASFRVTA</sequence>
<dbReference type="GO" id="GO:0004674">
    <property type="term" value="F:protein serine/threonine kinase activity"/>
    <property type="evidence" value="ECO:0007669"/>
    <property type="project" value="UniProtKB-KW"/>
</dbReference>
<dbReference type="GO" id="GO:0005524">
    <property type="term" value="F:ATP binding"/>
    <property type="evidence" value="ECO:0007669"/>
    <property type="project" value="UniProtKB-UniRule"/>
</dbReference>
<evidence type="ECO:0000256" key="2">
    <source>
        <dbReference type="ARBA" id="ARBA00022527"/>
    </source>
</evidence>
<proteinExistence type="predicted"/>
<feature type="compositionally biased region" description="Low complexity" evidence="8">
    <location>
        <begin position="455"/>
        <end position="465"/>
    </location>
</feature>
<feature type="compositionally biased region" description="Low complexity" evidence="8">
    <location>
        <begin position="292"/>
        <end position="313"/>
    </location>
</feature>
<keyword evidence="5 11" id="KW-0418">Kinase</keyword>
<feature type="region of interest" description="Disordered" evidence="8">
    <location>
        <begin position="427"/>
        <end position="465"/>
    </location>
</feature>
<reference evidence="11" key="1">
    <citation type="submission" date="2021-01" db="EMBL/GenBank/DDBJ databases">
        <title>Whole genome shotgun sequence of Dactylosporangium siamense NBRC 106093.</title>
        <authorList>
            <person name="Komaki H."/>
            <person name="Tamura T."/>
        </authorList>
    </citation>
    <scope>NUCLEOTIDE SEQUENCE</scope>
    <source>
        <strain evidence="11">NBRC 106093</strain>
    </source>
</reference>
<evidence type="ECO:0000256" key="1">
    <source>
        <dbReference type="ARBA" id="ARBA00012513"/>
    </source>
</evidence>
<dbReference type="Gene3D" id="3.30.200.20">
    <property type="entry name" value="Phosphorylase Kinase, domain 1"/>
    <property type="match status" value="1"/>
</dbReference>
<evidence type="ECO:0000256" key="4">
    <source>
        <dbReference type="ARBA" id="ARBA00022741"/>
    </source>
</evidence>
<dbReference type="EC" id="2.7.11.1" evidence="1"/>
<dbReference type="PANTHER" id="PTHR43289">
    <property type="entry name" value="MITOGEN-ACTIVATED PROTEIN KINASE KINASE KINASE 20-RELATED"/>
    <property type="match status" value="1"/>
</dbReference>
<dbReference type="Pfam" id="PF00069">
    <property type="entry name" value="Pkinase"/>
    <property type="match status" value="1"/>
</dbReference>
<keyword evidence="9" id="KW-0472">Membrane</keyword>
<keyword evidence="3" id="KW-0808">Transferase</keyword>
<dbReference type="SUPFAM" id="SSF56112">
    <property type="entry name" value="Protein kinase-like (PK-like)"/>
    <property type="match status" value="1"/>
</dbReference>
<dbReference type="InterPro" id="IPR000719">
    <property type="entry name" value="Prot_kinase_dom"/>
</dbReference>
<dbReference type="PROSITE" id="PS50011">
    <property type="entry name" value="PROTEIN_KINASE_DOM"/>
    <property type="match status" value="1"/>
</dbReference>
<dbReference type="PROSITE" id="PS00108">
    <property type="entry name" value="PROTEIN_KINASE_ST"/>
    <property type="match status" value="1"/>
</dbReference>
<evidence type="ECO:0000256" key="7">
    <source>
        <dbReference type="PROSITE-ProRule" id="PRU10141"/>
    </source>
</evidence>
<keyword evidence="9" id="KW-1133">Transmembrane helix</keyword>
<name>A0A919UD71_9ACTN</name>
<dbReference type="CDD" id="cd14014">
    <property type="entry name" value="STKc_PknB_like"/>
    <property type="match status" value="1"/>
</dbReference>
<evidence type="ECO:0000256" key="6">
    <source>
        <dbReference type="ARBA" id="ARBA00022840"/>
    </source>
</evidence>
<dbReference type="PANTHER" id="PTHR43289:SF6">
    <property type="entry name" value="SERINE_THREONINE-PROTEIN KINASE NEKL-3"/>
    <property type="match status" value="1"/>
</dbReference>
<dbReference type="Proteomes" id="UP000660611">
    <property type="component" value="Unassembled WGS sequence"/>
</dbReference>
<dbReference type="PROSITE" id="PS00107">
    <property type="entry name" value="PROTEIN_KINASE_ATP"/>
    <property type="match status" value="1"/>
</dbReference>
<feature type="transmembrane region" description="Helical" evidence="9">
    <location>
        <begin position="404"/>
        <end position="423"/>
    </location>
</feature>
<feature type="domain" description="Protein kinase" evidence="10">
    <location>
        <begin position="11"/>
        <end position="266"/>
    </location>
</feature>
<dbReference type="AlphaFoldDB" id="A0A919UD71"/>
<dbReference type="InterPro" id="IPR017441">
    <property type="entry name" value="Protein_kinase_ATP_BS"/>
</dbReference>
<evidence type="ECO:0000313" key="11">
    <source>
        <dbReference type="EMBL" id="GIG46303.1"/>
    </source>
</evidence>
<keyword evidence="2 11" id="KW-0723">Serine/threonine-protein kinase</keyword>
<evidence type="ECO:0000313" key="12">
    <source>
        <dbReference type="Proteomes" id="UP000660611"/>
    </source>
</evidence>
<dbReference type="Gene3D" id="1.10.510.10">
    <property type="entry name" value="Transferase(Phosphotransferase) domain 1"/>
    <property type="match status" value="1"/>
</dbReference>
<gene>
    <name evidence="11" type="ORF">Dsi01nite_043440</name>
</gene>
<dbReference type="InterPro" id="IPR008271">
    <property type="entry name" value="Ser/Thr_kinase_AS"/>
</dbReference>
<keyword evidence="12" id="KW-1185">Reference proteome</keyword>
<dbReference type="EMBL" id="BONQ01000069">
    <property type="protein sequence ID" value="GIG46303.1"/>
    <property type="molecule type" value="Genomic_DNA"/>
</dbReference>
<evidence type="ECO:0000256" key="8">
    <source>
        <dbReference type="SAM" id="MobiDB-lite"/>
    </source>
</evidence>